<dbReference type="InParanoid" id="L2GIN6"/>
<dbReference type="EMBL" id="JH370295">
    <property type="protein sequence ID" value="ELA40748.1"/>
    <property type="molecule type" value="Genomic_DNA"/>
</dbReference>
<feature type="non-terminal residue" evidence="1">
    <location>
        <position position="116"/>
    </location>
</feature>
<dbReference type="RefSeq" id="XP_007605660.1">
    <property type="nucleotide sequence ID" value="XM_007605598.1"/>
</dbReference>
<organism evidence="1 2">
    <name type="scientific">Vittaforma corneae (strain ATCC 50505)</name>
    <name type="common">Microsporidian parasite</name>
    <name type="synonym">Nosema corneum</name>
    <dbReference type="NCBI Taxonomy" id="993615"/>
    <lineage>
        <taxon>Eukaryota</taxon>
        <taxon>Fungi</taxon>
        <taxon>Fungi incertae sedis</taxon>
        <taxon>Microsporidia</taxon>
        <taxon>Nosematidae</taxon>
        <taxon>Vittaforma</taxon>
    </lineage>
</organism>
<dbReference type="HOGENOM" id="CLU_2102847_0_0_1"/>
<name>L2GIN6_VITCO</name>
<sequence>MAETFKEICKILNKSTKCSKRDIADPDYGQKELLYLAVLSGLEELLRHGTSNKAQKPASPWSQDDTYVDSRHRYLRSIFDSSGFERRLDELGLATPDQATQTKLEYHTPRLFDGCL</sequence>
<accession>L2GIN6</accession>
<dbReference type="Proteomes" id="UP000011082">
    <property type="component" value="Unassembled WGS sequence"/>
</dbReference>
<evidence type="ECO:0000313" key="1">
    <source>
        <dbReference type="EMBL" id="ELA40748.1"/>
    </source>
</evidence>
<proteinExistence type="predicted"/>
<dbReference type="GeneID" id="19882925"/>
<dbReference type="AlphaFoldDB" id="L2GIN6"/>
<evidence type="ECO:0000313" key="2">
    <source>
        <dbReference type="Proteomes" id="UP000011082"/>
    </source>
</evidence>
<dbReference type="VEuPathDB" id="MicrosporidiaDB:VICG_02216"/>
<protein>
    <submittedName>
        <fullName evidence="1">Uncharacterized protein</fullName>
    </submittedName>
</protein>
<gene>
    <name evidence="1" type="ORF">VICG_02216</name>
</gene>
<reference evidence="2" key="1">
    <citation type="submission" date="2011-05" db="EMBL/GenBank/DDBJ databases">
        <title>The genome sequence of Vittaforma corneae strain ATCC 50505.</title>
        <authorList>
            <consortium name="The Broad Institute Genome Sequencing Platform"/>
            <person name="Cuomo C."/>
            <person name="Didier E."/>
            <person name="Bowers L."/>
            <person name="Young S.K."/>
            <person name="Zeng Q."/>
            <person name="Gargeya S."/>
            <person name="Fitzgerald M."/>
            <person name="Haas B."/>
            <person name="Abouelleil A."/>
            <person name="Alvarado L."/>
            <person name="Arachchi H.M."/>
            <person name="Berlin A."/>
            <person name="Chapman S.B."/>
            <person name="Gearin G."/>
            <person name="Goldberg J."/>
            <person name="Griggs A."/>
            <person name="Gujja S."/>
            <person name="Hansen M."/>
            <person name="Heiman D."/>
            <person name="Howarth C."/>
            <person name="Larimer J."/>
            <person name="Lui A."/>
            <person name="MacDonald P.J.P."/>
            <person name="McCowen C."/>
            <person name="Montmayeur A."/>
            <person name="Murphy C."/>
            <person name="Neiman D."/>
            <person name="Pearson M."/>
            <person name="Priest M."/>
            <person name="Roberts A."/>
            <person name="Saif S."/>
            <person name="Shea T."/>
            <person name="Sisk P."/>
            <person name="Stolte C."/>
            <person name="Sykes S."/>
            <person name="Wortman J."/>
            <person name="Nusbaum C."/>
            <person name="Birren B."/>
        </authorList>
    </citation>
    <scope>NUCLEOTIDE SEQUENCE [LARGE SCALE GENOMIC DNA]</scope>
    <source>
        <strain evidence="2">ATCC 50505</strain>
    </source>
</reference>
<keyword evidence="2" id="KW-1185">Reference proteome</keyword>